<comment type="similarity">
    <text evidence="2">Belongs to the cytochrome c family.</text>
</comment>
<dbReference type="STRING" id="225164.V4A2S0"/>
<evidence type="ECO:0000256" key="3">
    <source>
        <dbReference type="ARBA" id="ARBA00022448"/>
    </source>
</evidence>
<keyword evidence="9" id="KW-0249">Electron transport</keyword>
<dbReference type="OrthoDB" id="5925at2759"/>
<evidence type="ECO:0000256" key="11">
    <source>
        <dbReference type="ARBA" id="ARBA00023004"/>
    </source>
</evidence>
<dbReference type="InterPro" id="IPR009056">
    <property type="entry name" value="Cyt_c-like_dom"/>
</dbReference>
<keyword evidence="19" id="KW-1185">Reference proteome</keyword>
<feature type="domain" description="Cytochrome c" evidence="17">
    <location>
        <begin position="66"/>
        <end position="218"/>
    </location>
</feature>
<feature type="binding site" description="covalent" evidence="14">
    <location>
        <position position="202"/>
    </location>
    <ligand>
        <name>heme c</name>
        <dbReference type="ChEBI" id="CHEBI:61717"/>
    </ligand>
</feature>
<keyword evidence="5" id="KW-0679">Respiratory chain</keyword>
<keyword evidence="16" id="KW-0732">Signal</keyword>
<evidence type="ECO:0000256" key="9">
    <source>
        <dbReference type="ARBA" id="ARBA00022982"/>
    </source>
</evidence>
<dbReference type="CTD" id="20232078"/>
<dbReference type="GO" id="GO:0020037">
    <property type="term" value="F:heme binding"/>
    <property type="evidence" value="ECO:0007669"/>
    <property type="project" value="InterPro"/>
</dbReference>
<evidence type="ECO:0000256" key="10">
    <source>
        <dbReference type="ARBA" id="ARBA00022989"/>
    </source>
</evidence>
<dbReference type="InterPro" id="IPR021157">
    <property type="entry name" value="Cyt_c1_TM_anchor_C"/>
</dbReference>
<dbReference type="AlphaFoldDB" id="V4A2S0"/>
<keyword evidence="6 15" id="KW-0812">Transmembrane</keyword>
<keyword evidence="10 15" id="KW-1133">Transmembrane helix</keyword>
<evidence type="ECO:0000256" key="12">
    <source>
        <dbReference type="ARBA" id="ARBA00023128"/>
    </source>
</evidence>
<evidence type="ECO:0000256" key="1">
    <source>
        <dbReference type="ARBA" id="ARBA00004273"/>
    </source>
</evidence>
<evidence type="ECO:0000256" key="2">
    <source>
        <dbReference type="ARBA" id="ARBA00006488"/>
    </source>
</evidence>
<feature type="signal peptide" evidence="16">
    <location>
        <begin position="1"/>
        <end position="20"/>
    </location>
</feature>
<feature type="transmembrane region" description="Helical" evidence="15">
    <location>
        <begin position="246"/>
        <end position="264"/>
    </location>
</feature>
<feature type="binding site" description="covalent" evidence="14">
    <location>
        <position position="79"/>
    </location>
    <ligand>
        <name>heme c</name>
        <dbReference type="ChEBI" id="CHEBI:61717"/>
    </ligand>
</feature>
<sequence>MLTFPLFFLALLIIFQALLAGGTLLATGGIGAAVILDQRVLAGELELHPPKMPWSHTGLFDSFDAASVRRGYFVYKQVCAACHSLNYLAYRTMVGAIFTEEEAKREAEEAVIVDGPDDEGHMFTRPGKLSDIFPAPYKNDEEARAANAGALPPDLSYIVVGRHGEEDYIFSLLTGYVDPPAGVNIPEGLHYNPYFPGGAIGMAQALYNEIIEYEDGTPATQSQLAKDVTIFLRWAAEPNHDLRKKIAIKTFLVLGFLTLSVYYFKKYKWSVVKSVKTTIGGKKL</sequence>
<keyword evidence="7 14" id="KW-0479">Metal-binding</keyword>
<dbReference type="Gene3D" id="1.10.760.10">
    <property type="entry name" value="Cytochrome c-like domain"/>
    <property type="match status" value="1"/>
</dbReference>
<evidence type="ECO:0000256" key="5">
    <source>
        <dbReference type="ARBA" id="ARBA00022660"/>
    </source>
</evidence>
<evidence type="ECO:0000313" key="19">
    <source>
        <dbReference type="Proteomes" id="UP000030746"/>
    </source>
</evidence>
<comment type="subcellular location">
    <subcellularLocation>
        <location evidence="1">Mitochondrion inner membrane</location>
    </subcellularLocation>
</comment>
<dbReference type="PROSITE" id="PS51007">
    <property type="entry name" value="CYTC"/>
    <property type="match status" value="1"/>
</dbReference>
<accession>V4A2S0</accession>
<keyword evidence="13 15" id="KW-0472">Membrane</keyword>
<dbReference type="HOGENOM" id="CLU_040334_1_0_1"/>
<dbReference type="RefSeq" id="XP_009058258.1">
    <property type="nucleotide sequence ID" value="XM_009060010.1"/>
</dbReference>
<evidence type="ECO:0000256" key="16">
    <source>
        <dbReference type="SAM" id="SignalP"/>
    </source>
</evidence>
<dbReference type="InterPro" id="IPR036909">
    <property type="entry name" value="Cyt_c-like_dom_sf"/>
</dbReference>
<keyword evidence="4 14" id="KW-0349">Heme</keyword>
<dbReference type="PANTHER" id="PTHR10266:SF3">
    <property type="entry name" value="CYTOCHROME C1, HEME PROTEIN, MITOCHONDRIAL"/>
    <property type="match status" value="1"/>
</dbReference>
<keyword evidence="8" id="KW-0999">Mitochondrion inner membrane</keyword>
<evidence type="ECO:0000256" key="4">
    <source>
        <dbReference type="ARBA" id="ARBA00022617"/>
    </source>
</evidence>
<name>V4A2S0_LOTGI</name>
<dbReference type="SUPFAM" id="SSF81496">
    <property type="entry name" value="Cytochrome c1 subunit of cytochrome bc1 complex (Ubiquinol-cytochrome c reductase), transmembrane anchor"/>
    <property type="match status" value="1"/>
</dbReference>
<dbReference type="KEGG" id="lgi:LOTGIDRAFT_122247"/>
<dbReference type="InterPro" id="IPR002326">
    <property type="entry name" value="Cyt_c1"/>
</dbReference>
<dbReference type="GO" id="GO:0005743">
    <property type="term" value="C:mitochondrial inner membrane"/>
    <property type="evidence" value="ECO:0007669"/>
    <property type="project" value="UniProtKB-SubCell"/>
</dbReference>
<dbReference type="Gene3D" id="1.20.5.100">
    <property type="entry name" value="Cytochrome c1, transmembrane anchor, C-terminal"/>
    <property type="match status" value="1"/>
</dbReference>
<dbReference type="Proteomes" id="UP000030746">
    <property type="component" value="Unassembled WGS sequence"/>
</dbReference>
<evidence type="ECO:0000256" key="15">
    <source>
        <dbReference type="SAM" id="Phobius"/>
    </source>
</evidence>
<keyword evidence="11 14" id="KW-0408">Iron</keyword>
<feature type="binding site" description="covalent" evidence="14">
    <location>
        <position position="83"/>
    </location>
    <ligand>
        <name>heme c</name>
        <dbReference type="ChEBI" id="CHEBI:61717"/>
    </ligand>
</feature>
<protein>
    <recommendedName>
        <fullName evidence="17">Cytochrome c domain-containing protein</fullName>
    </recommendedName>
</protein>
<evidence type="ECO:0000256" key="7">
    <source>
        <dbReference type="ARBA" id="ARBA00022723"/>
    </source>
</evidence>
<evidence type="ECO:0000256" key="14">
    <source>
        <dbReference type="PIRSR" id="PIRSR602326-1"/>
    </source>
</evidence>
<comment type="cofactor">
    <cofactor evidence="14">
        <name>heme c</name>
        <dbReference type="ChEBI" id="CHEBI:61717"/>
    </cofactor>
    <text evidence="14">Binds 1 heme c group covalently per subunit.</text>
</comment>
<dbReference type="EMBL" id="KB202284">
    <property type="protein sequence ID" value="ESO90987.1"/>
    <property type="molecule type" value="Genomic_DNA"/>
</dbReference>
<dbReference type="GO" id="GO:0046872">
    <property type="term" value="F:metal ion binding"/>
    <property type="evidence" value="ECO:0007669"/>
    <property type="project" value="UniProtKB-KW"/>
</dbReference>
<dbReference type="FunFam" id="1.10.760.10:FF:000002">
    <property type="entry name" value="Cytochrome c1, heme protein"/>
    <property type="match status" value="1"/>
</dbReference>
<organism evidence="18 19">
    <name type="scientific">Lottia gigantea</name>
    <name type="common">Giant owl limpet</name>
    <dbReference type="NCBI Taxonomy" id="225164"/>
    <lineage>
        <taxon>Eukaryota</taxon>
        <taxon>Metazoa</taxon>
        <taxon>Spiralia</taxon>
        <taxon>Lophotrochozoa</taxon>
        <taxon>Mollusca</taxon>
        <taxon>Gastropoda</taxon>
        <taxon>Patellogastropoda</taxon>
        <taxon>Lottioidea</taxon>
        <taxon>Lottiidae</taxon>
        <taxon>Lottia</taxon>
    </lineage>
</organism>
<evidence type="ECO:0000256" key="6">
    <source>
        <dbReference type="ARBA" id="ARBA00022692"/>
    </source>
</evidence>
<gene>
    <name evidence="18" type="ORF">LOTGIDRAFT_122247</name>
</gene>
<dbReference type="OMA" id="WVKKFKW"/>
<feature type="chain" id="PRO_5004716312" description="Cytochrome c domain-containing protein" evidence="16">
    <location>
        <begin position="21"/>
        <end position="284"/>
    </location>
</feature>
<evidence type="ECO:0000259" key="17">
    <source>
        <dbReference type="PROSITE" id="PS51007"/>
    </source>
</evidence>
<dbReference type="GO" id="GO:0006122">
    <property type="term" value="P:mitochondrial electron transport, ubiquinol to cytochrome c"/>
    <property type="evidence" value="ECO:0007669"/>
    <property type="project" value="TreeGrafter"/>
</dbReference>
<dbReference type="Pfam" id="PF02167">
    <property type="entry name" value="Cytochrom_C1"/>
    <property type="match status" value="1"/>
</dbReference>
<proteinExistence type="inferred from homology"/>
<evidence type="ECO:0000256" key="8">
    <source>
        <dbReference type="ARBA" id="ARBA00022792"/>
    </source>
</evidence>
<dbReference type="PRINTS" id="PR00603">
    <property type="entry name" value="CYTOCHROMEC1"/>
</dbReference>
<keyword evidence="3" id="KW-0813">Transport</keyword>
<dbReference type="SUPFAM" id="SSF46626">
    <property type="entry name" value="Cytochrome c"/>
    <property type="match status" value="1"/>
</dbReference>
<dbReference type="PANTHER" id="PTHR10266">
    <property type="entry name" value="CYTOCHROME C1"/>
    <property type="match status" value="1"/>
</dbReference>
<dbReference type="GO" id="GO:0009055">
    <property type="term" value="F:electron transfer activity"/>
    <property type="evidence" value="ECO:0007669"/>
    <property type="project" value="InterPro"/>
</dbReference>
<reference evidence="18 19" key="1">
    <citation type="journal article" date="2013" name="Nature">
        <title>Insights into bilaterian evolution from three spiralian genomes.</title>
        <authorList>
            <person name="Simakov O."/>
            <person name="Marletaz F."/>
            <person name="Cho S.J."/>
            <person name="Edsinger-Gonzales E."/>
            <person name="Havlak P."/>
            <person name="Hellsten U."/>
            <person name="Kuo D.H."/>
            <person name="Larsson T."/>
            <person name="Lv J."/>
            <person name="Arendt D."/>
            <person name="Savage R."/>
            <person name="Osoegawa K."/>
            <person name="de Jong P."/>
            <person name="Grimwood J."/>
            <person name="Chapman J.A."/>
            <person name="Shapiro H."/>
            <person name="Aerts A."/>
            <person name="Otillar R.P."/>
            <person name="Terry A.Y."/>
            <person name="Boore J.L."/>
            <person name="Grigoriev I.V."/>
            <person name="Lindberg D.R."/>
            <person name="Seaver E.C."/>
            <person name="Weisblat D.A."/>
            <person name="Putnam N.H."/>
            <person name="Rokhsar D.S."/>
        </authorList>
    </citation>
    <scope>NUCLEOTIDE SEQUENCE [LARGE SCALE GENOMIC DNA]</scope>
</reference>
<evidence type="ECO:0000256" key="13">
    <source>
        <dbReference type="ARBA" id="ARBA00023136"/>
    </source>
</evidence>
<keyword evidence="12" id="KW-0496">Mitochondrion</keyword>
<evidence type="ECO:0000313" key="18">
    <source>
        <dbReference type="EMBL" id="ESO90987.1"/>
    </source>
</evidence>
<feature type="binding site" description="covalent" evidence="14">
    <location>
        <position position="82"/>
    </location>
    <ligand>
        <name>heme c</name>
        <dbReference type="ChEBI" id="CHEBI:61717"/>
    </ligand>
</feature>
<dbReference type="GeneID" id="20232078"/>